<accession>A0A9P0LF27</accession>
<protein>
    <recommendedName>
        <fullName evidence="4">HTH psq-type domain-containing protein</fullName>
    </recommendedName>
</protein>
<evidence type="ECO:0000256" key="1">
    <source>
        <dbReference type="ARBA" id="ARBA00004123"/>
    </source>
</evidence>
<organism evidence="2 3">
    <name type="scientific">Acanthoscelides obtectus</name>
    <name type="common">Bean weevil</name>
    <name type="synonym">Bruchus obtectus</name>
    <dbReference type="NCBI Taxonomy" id="200917"/>
    <lineage>
        <taxon>Eukaryota</taxon>
        <taxon>Metazoa</taxon>
        <taxon>Ecdysozoa</taxon>
        <taxon>Arthropoda</taxon>
        <taxon>Hexapoda</taxon>
        <taxon>Insecta</taxon>
        <taxon>Pterygota</taxon>
        <taxon>Neoptera</taxon>
        <taxon>Endopterygota</taxon>
        <taxon>Coleoptera</taxon>
        <taxon>Polyphaga</taxon>
        <taxon>Cucujiformia</taxon>
        <taxon>Chrysomeloidea</taxon>
        <taxon>Chrysomelidae</taxon>
        <taxon>Bruchinae</taxon>
        <taxon>Bruchini</taxon>
        <taxon>Acanthoscelides</taxon>
    </lineage>
</organism>
<dbReference type="Proteomes" id="UP001152888">
    <property type="component" value="Unassembled WGS sequence"/>
</dbReference>
<dbReference type="AlphaFoldDB" id="A0A9P0LF27"/>
<dbReference type="GO" id="GO:0005634">
    <property type="term" value="C:nucleus"/>
    <property type="evidence" value="ECO:0007669"/>
    <property type="project" value="UniProtKB-SubCell"/>
</dbReference>
<evidence type="ECO:0008006" key="4">
    <source>
        <dbReference type="Google" id="ProtNLM"/>
    </source>
</evidence>
<dbReference type="OrthoDB" id="551633at2759"/>
<keyword evidence="3" id="KW-1185">Reference proteome</keyword>
<evidence type="ECO:0000313" key="2">
    <source>
        <dbReference type="EMBL" id="CAH1990001.1"/>
    </source>
</evidence>
<gene>
    <name evidence="2" type="ORF">ACAOBT_LOCUS19405</name>
</gene>
<proteinExistence type="predicted"/>
<sequence>MLKQKIETVDVHNKEKLSVRNLSKRFNIGKTEAADIIKHKEILLRKWMSNSNLNKKISFLTGDGSKTDKLCYDWFIAARHKGIPLTQAYFQYS</sequence>
<comment type="caution">
    <text evidence="2">The sequence shown here is derived from an EMBL/GenBank/DDBJ whole genome shotgun (WGS) entry which is preliminary data.</text>
</comment>
<evidence type="ECO:0000313" key="3">
    <source>
        <dbReference type="Proteomes" id="UP001152888"/>
    </source>
</evidence>
<name>A0A9P0LF27_ACAOB</name>
<dbReference type="InterPro" id="IPR009057">
    <property type="entry name" value="Homeodomain-like_sf"/>
</dbReference>
<comment type="subcellular location">
    <subcellularLocation>
        <location evidence="1">Nucleus</location>
    </subcellularLocation>
</comment>
<dbReference type="SUPFAM" id="SSF46689">
    <property type="entry name" value="Homeodomain-like"/>
    <property type="match status" value="1"/>
</dbReference>
<reference evidence="2" key="1">
    <citation type="submission" date="2022-03" db="EMBL/GenBank/DDBJ databases">
        <authorList>
            <person name="Sayadi A."/>
        </authorList>
    </citation>
    <scope>NUCLEOTIDE SEQUENCE</scope>
</reference>
<dbReference type="EMBL" id="CAKOFQ010007077">
    <property type="protein sequence ID" value="CAH1990001.1"/>
    <property type="molecule type" value="Genomic_DNA"/>
</dbReference>